<sequence length="77" mass="8973">MIDFDSDTTFSDDEDVVLPIPLSSKDLAKELDKQLNKDCLIKRQRRRVGLKELFKNYQDAVKATCSKWTQTKTHRIS</sequence>
<gene>
    <name evidence="1" type="ORF">OXX778_LOCUS6129</name>
</gene>
<keyword evidence="2" id="KW-1185">Reference proteome</keyword>
<dbReference type="AlphaFoldDB" id="A0A813S3C5"/>
<accession>A0A813S3C5</accession>
<protein>
    <submittedName>
        <fullName evidence="1">Uncharacterized protein</fullName>
    </submittedName>
</protein>
<organism evidence="1 2">
    <name type="scientific">Brachionus calyciflorus</name>
    <dbReference type="NCBI Taxonomy" id="104777"/>
    <lineage>
        <taxon>Eukaryota</taxon>
        <taxon>Metazoa</taxon>
        <taxon>Spiralia</taxon>
        <taxon>Gnathifera</taxon>
        <taxon>Rotifera</taxon>
        <taxon>Eurotatoria</taxon>
        <taxon>Monogononta</taxon>
        <taxon>Pseudotrocha</taxon>
        <taxon>Ploima</taxon>
        <taxon>Brachionidae</taxon>
        <taxon>Brachionus</taxon>
    </lineage>
</organism>
<name>A0A813S3C5_9BILA</name>
<evidence type="ECO:0000313" key="2">
    <source>
        <dbReference type="Proteomes" id="UP000663879"/>
    </source>
</evidence>
<reference evidence="1" key="1">
    <citation type="submission" date="2021-02" db="EMBL/GenBank/DDBJ databases">
        <authorList>
            <person name="Nowell W R."/>
        </authorList>
    </citation>
    <scope>NUCLEOTIDE SEQUENCE</scope>
    <source>
        <strain evidence="1">Ploen Becks lab</strain>
    </source>
</reference>
<dbReference type="EMBL" id="CAJNOC010000708">
    <property type="protein sequence ID" value="CAF0794260.1"/>
    <property type="molecule type" value="Genomic_DNA"/>
</dbReference>
<proteinExistence type="predicted"/>
<comment type="caution">
    <text evidence="1">The sequence shown here is derived from an EMBL/GenBank/DDBJ whole genome shotgun (WGS) entry which is preliminary data.</text>
</comment>
<dbReference type="Proteomes" id="UP000663879">
    <property type="component" value="Unassembled WGS sequence"/>
</dbReference>
<evidence type="ECO:0000313" key="1">
    <source>
        <dbReference type="EMBL" id="CAF0794260.1"/>
    </source>
</evidence>